<dbReference type="EMBL" id="JAHQIW010004619">
    <property type="protein sequence ID" value="KAJ1363102.1"/>
    <property type="molecule type" value="Genomic_DNA"/>
</dbReference>
<keyword evidence="2" id="KW-1185">Reference proteome</keyword>
<sequence>MAALDPRLQNAWIGLRGFEYSDILPIEGTCPSENLNWINGNVNIRRKIRCVAE</sequence>
<evidence type="ECO:0000313" key="2">
    <source>
        <dbReference type="Proteomes" id="UP001196413"/>
    </source>
</evidence>
<dbReference type="Proteomes" id="UP001196413">
    <property type="component" value="Unassembled WGS sequence"/>
</dbReference>
<name>A0AAD5QVN5_PARTN</name>
<accession>A0AAD5QVN5</accession>
<dbReference type="AlphaFoldDB" id="A0AAD5QVN5"/>
<evidence type="ECO:0000313" key="1">
    <source>
        <dbReference type="EMBL" id="KAJ1363102.1"/>
    </source>
</evidence>
<gene>
    <name evidence="1" type="ORF">KIN20_022869</name>
</gene>
<comment type="caution">
    <text evidence="1">The sequence shown here is derived from an EMBL/GenBank/DDBJ whole genome shotgun (WGS) entry which is preliminary data.</text>
</comment>
<protein>
    <submittedName>
        <fullName evidence="1">Uncharacterized protein</fullName>
    </submittedName>
</protein>
<proteinExistence type="predicted"/>
<organism evidence="1 2">
    <name type="scientific">Parelaphostrongylus tenuis</name>
    <name type="common">Meningeal worm</name>
    <dbReference type="NCBI Taxonomy" id="148309"/>
    <lineage>
        <taxon>Eukaryota</taxon>
        <taxon>Metazoa</taxon>
        <taxon>Ecdysozoa</taxon>
        <taxon>Nematoda</taxon>
        <taxon>Chromadorea</taxon>
        <taxon>Rhabditida</taxon>
        <taxon>Rhabditina</taxon>
        <taxon>Rhabditomorpha</taxon>
        <taxon>Strongyloidea</taxon>
        <taxon>Metastrongylidae</taxon>
        <taxon>Parelaphostrongylus</taxon>
    </lineage>
</organism>
<reference evidence="1" key="1">
    <citation type="submission" date="2021-06" db="EMBL/GenBank/DDBJ databases">
        <title>Parelaphostrongylus tenuis whole genome reference sequence.</title>
        <authorList>
            <person name="Garwood T.J."/>
            <person name="Larsen P.A."/>
            <person name="Fountain-Jones N.M."/>
            <person name="Garbe J.R."/>
            <person name="Macchietto M.G."/>
            <person name="Kania S.A."/>
            <person name="Gerhold R.W."/>
            <person name="Richards J.E."/>
            <person name="Wolf T.M."/>
        </authorList>
    </citation>
    <scope>NUCLEOTIDE SEQUENCE</scope>
    <source>
        <strain evidence="1">MNPRO001-30</strain>
        <tissue evidence="1">Meninges</tissue>
    </source>
</reference>